<feature type="compositionally biased region" description="Low complexity" evidence="2">
    <location>
        <begin position="41"/>
        <end position="51"/>
    </location>
</feature>
<feature type="region of interest" description="Disordered" evidence="2">
    <location>
        <begin position="210"/>
        <end position="229"/>
    </location>
</feature>
<evidence type="ECO:0000259" key="3">
    <source>
        <dbReference type="PROSITE" id="PS50102"/>
    </source>
</evidence>
<feature type="region of interest" description="Disordered" evidence="2">
    <location>
        <begin position="1"/>
        <end position="67"/>
    </location>
</feature>
<dbReference type="InterPro" id="IPR012677">
    <property type="entry name" value="Nucleotide-bd_a/b_plait_sf"/>
</dbReference>
<evidence type="ECO:0000256" key="2">
    <source>
        <dbReference type="SAM" id="MobiDB-lite"/>
    </source>
</evidence>
<dbReference type="EMBL" id="JARBJD010000049">
    <property type="protein sequence ID" value="KAK2957099.1"/>
    <property type="molecule type" value="Genomic_DNA"/>
</dbReference>
<protein>
    <recommendedName>
        <fullName evidence="3">RRM domain-containing protein</fullName>
    </recommendedName>
</protein>
<feature type="domain" description="RRM" evidence="3">
    <location>
        <begin position="131"/>
        <end position="204"/>
    </location>
</feature>
<feature type="compositionally biased region" description="Low complexity" evidence="2">
    <location>
        <begin position="9"/>
        <end position="19"/>
    </location>
</feature>
<dbReference type="Gene3D" id="3.30.70.330">
    <property type="match status" value="1"/>
</dbReference>
<evidence type="ECO:0000313" key="5">
    <source>
        <dbReference type="Proteomes" id="UP001281761"/>
    </source>
</evidence>
<keyword evidence="1" id="KW-0694">RNA-binding</keyword>
<proteinExistence type="predicted"/>
<evidence type="ECO:0000256" key="1">
    <source>
        <dbReference type="PROSITE-ProRule" id="PRU00176"/>
    </source>
</evidence>
<dbReference type="SUPFAM" id="SSF54928">
    <property type="entry name" value="RNA-binding domain, RBD"/>
    <property type="match status" value="1"/>
</dbReference>
<comment type="caution">
    <text evidence="4">The sequence shown here is derived from an EMBL/GenBank/DDBJ whole genome shotgun (WGS) entry which is preliminary data.</text>
</comment>
<feature type="compositionally biased region" description="Low complexity" evidence="2">
    <location>
        <begin position="212"/>
        <end position="229"/>
    </location>
</feature>
<dbReference type="InterPro" id="IPR035979">
    <property type="entry name" value="RBD_domain_sf"/>
</dbReference>
<reference evidence="4 5" key="1">
    <citation type="journal article" date="2022" name="bioRxiv">
        <title>Genomics of Preaxostyla Flagellates Illuminates Evolutionary Transitions and the Path Towards Mitochondrial Loss.</title>
        <authorList>
            <person name="Novak L.V.F."/>
            <person name="Treitli S.C."/>
            <person name="Pyrih J."/>
            <person name="Halakuc P."/>
            <person name="Pipaliya S.V."/>
            <person name="Vacek V."/>
            <person name="Brzon O."/>
            <person name="Soukal P."/>
            <person name="Eme L."/>
            <person name="Dacks J.B."/>
            <person name="Karnkowska A."/>
            <person name="Elias M."/>
            <person name="Hampl V."/>
        </authorList>
    </citation>
    <scope>NUCLEOTIDE SEQUENCE [LARGE SCALE GENOMIC DNA]</scope>
    <source>
        <strain evidence="4">NAU3</strain>
        <tissue evidence="4">Gut</tissue>
    </source>
</reference>
<dbReference type="InterPro" id="IPR000504">
    <property type="entry name" value="RRM_dom"/>
</dbReference>
<dbReference type="SMART" id="SM00360">
    <property type="entry name" value="RRM"/>
    <property type="match status" value="1"/>
</dbReference>
<organism evidence="4 5">
    <name type="scientific">Blattamonas nauphoetae</name>
    <dbReference type="NCBI Taxonomy" id="2049346"/>
    <lineage>
        <taxon>Eukaryota</taxon>
        <taxon>Metamonada</taxon>
        <taxon>Preaxostyla</taxon>
        <taxon>Oxymonadida</taxon>
        <taxon>Blattamonas</taxon>
    </lineage>
</organism>
<sequence length="308" mass="33728">MSELSIEWSLNNPSGNSPSPNQPPGYTPGIGNTSQPKPPNTISSPPASIFSTPPPPRELPSEDSNYLLDSPYIPRPVVRFSRSTINPNYKPPPPTFPVSKSSSPLTLATLSKAAKQLHGPFQSPHPAVSHTTIAVMNLPKQTREDLLYSRFSKYGKIKFIRRGISHTSPRFIEYYHVEDAERAQISENKTLVLGQVIEVGFSDSPQATTVYSSSFPQTPPTSSRPSGPASLTFLEPQPISLRRAPHPVFFTPLSSCSILSHKSPQMSVFPPFPLLLTGVSQFIFSSGPFASLLAEEDLNIPRARVRLD</sequence>
<evidence type="ECO:0000313" key="4">
    <source>
        <dbReference type="EMBL" id="KAK2957099.1"/>
    </source>
</evidence>
<name>A0ABQ9Y088_9EUKA</name>
<dbReference type="Proteomes" id="UP001281761">
    <property type="component" value="Unassembled WGS sequence"/>
</dbReference>
<accession>A0ABQ9Y088</accession>
<dbReference type="PROSITE" id="PS50102">
    <property type="entry name" value="RRM"/>
    <property type="match status" value="1"/>
</dbReference>
<keyword evidence="5" id="KW-1185">Reference proteome</keyword>
<dbReference type="Pfam" id="PF00076">
    <property type="entry name" value="RRM_1"/>
    <property type="match status" value="1"/>
</dbReference>
<gene>
    <name evidence="4" type="ORF">BLNAU_7929</name>
</gene>